<dbReference type="AlphaFoldDB" id="Q9RP99"/>
<evidence type="ECO:0000259" key="5">
    <source>
        <dbReference type="Pfam" id="PF21036"/>
    </source>
</evidence>
<dbReference type="InterPro" id="IPR010610">
    <property type="entry name" value="EryCIII-like_C"/>
</dbReference>
<dbReference type="Gene3D" id="3.40.50.2000">
    <property type="entry name" value="Glycogen Phosphorylase B"/>
    <property type="match status" value="2"/>
</dbReference>
<dbReference type="CDD" id="cd03784">
    <property type="entry name" value="GT1_Gtf-like"/>
    <property type="match status" value="1"/>
</dbReference>
<proteinExistence type="inferred from homology"/>
<dbReference type="KEGG" id="ag:AAF00217"/>
<dbReference type="InterPro" id="IPR048284">
    <property type="entry name" value="EryCIII-like_N"/>
</dbReference>
<accession>Q9RP99</accession>
<dbReference type="SUPFAM" id="SSF53756">
    <property type="entry name" value="UDP-Glycosyltransferase/glycogen phosphorylase"/>
    <property type="match status" value="1"/>
</dbReference>
<evidence type="ECO:0000313" key="6">
    <source>
        <dbReference type="EMBL" id="AAF00217.1"/>
    </source>
</evidence>
<organism evidence="6">
    <name type="scientific">Streptomyces fradiae</name>
    <name type="common">Streptomyces roseoflavus</name>
    <dbReference type="NCBI Taxonomy" id="1906"/>
    <lineage>
        <taxon>Bacteria</taxon>
        <taxon>Bacillati</taxon>
        <taxon>Actinomycetota</taxon>
        <taxon>Actinomycetes</taxon>
        <taxon>Kitasatosporales</taxon>
        <taxon>Streptomycetaceae</taxon>
        <taxon>Streptomyces</taxon>
    </lineage>
</organism>
<name>Q9RP99_STRFR</name>
<evidence type="ECO:0000256" key="2">
    <source>
        <dbReference type="ARBA" id="ARBA00022676"/>
    </source>
</evidence>
<dbReference type="InterPro" id="IPR050426">
    <property type="entry name" value="Glycosyltransferase_28"/>
</dbReference>
<dbReference type="Pfam" id="PF21036">
    <property type="entry name" value="EryCIII-like_N"/>
    <property type="match status" value="1"/>
</dbReference>
<dbReference type="PANTHER" id="PTHR48050">
    <property type="entry name" value="STEROL 3-BETA-GLUCOSYLTRANSFERASE"/>
    <property type="match status" value="1"/>
</dbReference>
<comment type="similarity">
    <text evidence="1">Belongs to the glycosyltransferase 28 family.</text>
</comment>
<reference evidence="6" key="1">
    <citation type="journal article" date="2000" name="Microbiology">
        <title>Two new tailoring enzymes, a glycosyltransferase and an oxygenase, involved in biosynthesis of the angucycline antibiotic urdamycin A in Streptomyces fradiae Tu2717.</title>
        <authorList>
            <person name="Faust B."/>
            <person name="Hoffmeister D."/>
            <person name="Weitnauer G."/>
            <person name="Westrich L."/>
            <person name="Haag S."/>
            <person name="Schneider P."/>
            <person name="Decker H."/>
            <person name="Kunzel E."/>
            <person name="Rohr J."/>
            <person name="Bechthold A."/>
        </authorList>
    </citation>
    <scope>NUCLEOTIDE SEQUENCE</scope>
    <source>
        <strain evidence="6">T#2717</strain>
    </source>
</reference>
<dbReference type="EMBL" id="AF164961">
    <property type="protein sequence ID" value="AAF00217.1"/>
    <property type="molecule type" value="Genomic_DNA"/>
</dbReference>
<dbReference type="InterPro" id="IPR002213">
    <property type="entry name" value="UDP_glucos_trans"/>
</dbReference>
<feature type="domain" description="Erythromycin biosynthesis protein CIII-like N-terminal" evidence="5">
    <location>
        <begin position="22"/>
        <end position="225"/>
    </location>
</feature>
<gene>
    <name evidence="6" type="primary">urdGT1c</name>
</gene>
<evidence type="ECO:0000256" key="3">
    <source>
        <dbReference type="ARBA" id="ARBA00022679"/>
    </source>
</evidence>
<dbReference type="Pfam" id="PF06722">
    <property type="entry name" value="EryCIII-like_C"/>
    <property type="match status" value="1"/>
</dbReference>
<dbReference type="PANTHER" id="PTHR48050:SF13">
    <property type="entry name" value="STEROL 3-BETA-GLUCOSYLTRANSFERASE UGT80A2"/>
    <property type="match status" value="1"/>
</dbReference>
<keyword evidence="3 6" id="KW-0808">Transferase</keyword>
<feature type="domain" description="Erythromycin biosynthesis protein CIII-like C-terminal" evidence="4">
    <location>
        <begin position="249"/>
        <end position="382"/>
    </location>
</feature>
<protein>
    <submittedName>
        <fullName evidence="6">Glycosyl transferase</fullName>
    </submittedName>
</protein>
<evidence type="ECO:0000256" key="1">
    <source>
        <dbReference type="ARBA" id="ARBA00006962"/>
    </source>
</evidence>
<dbReference type="CAZy" id="GT1">
    <property type="family name" value="Glycosyltransferase Family 1"/>
</dbReference>
<dbReference type="GO" id="GO:0017000">
    <property type="term" value="P:antibiotic biosynthetic process"/>
    <property type="evidence" value="ECO:0007669"/>
    <property type="project" value="UniProtKB-ARBA"/>
</dbReference>
<sequence length="391" mass="40900">MRVLFLVTPSPTHFTPLVSLAWALRGAGHEVVVAGQPDVLGAVASAGLNAVSIGAPFNGEAKLLAGLGPDQRPLEVRPRPAPESMGGYGRVWMTHARYLVGRYMEFARIYGPDLIVSDPLEYSSLLVGGVLGVPVVQQRWGVDLISGPARAEARPGFGPLCERLGLAGLPDPAVLLDPCPPGLQAPGAEPGSPIRFVPFNGNGVVPGWLREPRSASRPRVLVTIGGTLALNGVPLMRGILRAFEELPEVEAVATVDEVFREKVGPVPANVRMVDPVPLHLVLDGCAAVVHHGGAGTTMTAGAFGLPQLVLPQLADHFGHGDRVSEVGAGISLDDAESQNDSHRLAVELRRLLAEPEFAKAARALADSVRDMPAPAQVAADLTRIAGVVGAL</sequence>
<dbReference type="GO" id="GO:0016758">
    <property type="term" value="F:hexosyltransferase activity"/>
    <property type="evidence" value="ECO:0007669"/>
    <property type="project" value="UniProtKB-ARBA"/>
</dbReference>
<dbReference type="GO" id="GO:0008194">
    <property type="term" value="F:UDP-glycosyltransferase activity"/>
    <property type="evidence" value="ECO:0007669"/>
    <property type="project" value="InterPro"/>
</dbReference>
<keyword evidence="2" id="KW-0328">Glycosyltransferase</keyword>
<dbReference type="FunFam" id="3.40.50.2000:FF:000072">
    <property type="entry name" value="Glycosyl transferase"/>
    <property type="match status" value="1"/>
</dbReference>
<evidence type="ECO:0000259" key="4">
    <source>
        <dbReference type="Pfam" id="PF06722"/>
    </source>
</evidence>